<dbReference type="InterPro" id="IPR017439">
    <property type="entry name" value="Amidohydrolase"/>
</dbReference>
<dbReference type="NCBIfam" id="TIGR01891">
    <property type="entry name" value="amidohydrolases"/>
    <property type="match status" value="1"/>
</dbReference>
<dbReference type="Proteomes" id="UP001322664">
    <property type="component" value="Chromosome"/>
</dbReference>
<keyword evidence="3" id="KW-1185">Reference proteome</keyword>
<dbReference type="SUPFAM" id="SSF55031">
    <property type="entry name" value="Bacterial exopeptidase dimerisation domain"/>
    <property type="match status" value="1"/>
</dbReference>
<dbReference type="InterPro" id="IPR011650">
    <property type="entry name" value="Peptidase_M20_dimer"/>
</dbReference>
<dbReference type="Gene3D" id="3.40.630.10">
    <property type="entry name" value="Zn peptidases"/>
    <property type="match status" value="1"/>
</dbReference>
<dbReference type="SUPFAM" id="SSF53187">
    <property type="entry name" value="Zn-dependent exopeptidases"/>
    <property type="match status" value="1"/>
</dbReference>
<dbReference type="Pfam" id="PF01546">
    <property type="entry name" value="Peptidase_M20"/>
    <property type="match status" value="1"/>
</dbReference>
<dbReference type="PANTHER" id="PTHR11014">
    <property type="entry name" value="PEPTIDASE M20 FAMILY MEMBER"/>
    <property type="match status" value="1"/>
</dbReference>
<dbReference type="InterPro" id="IPR002933">
    <property type="entry name" value="Peptidase_M20"/>
</dbReference>
<evidence type="ECO:0000313" key="2">
    <source>
        <dbReference type="EMBL" id="WPK10312.1"/>
    </source>
</evidence>
<dbReference type="PIRSF" id="PIRSF005962">
    <property type="entry name" value="Pept_M20D_amidohydro"/>
    <property type="match status" value="1"/>
</dbReference>
<accession>A0ABZ0RSS8</accession>
<reference evidence="2 3" key="1">
    <citation type="submission" date="2023-09" db="EMBL/GenBank/DDBJ databases">
        <authorList>
            <person name="Page C.A."/>
            <person name="Perez-Diaz I.M."/>
        </authorList>
    </citation>
    <scope>NUCLEOTIDE SEQUENCE [LARGE SCALE GENOMIC DNA]</scope>
    <source>
        <strain evidence="2 3">Ll15</strain>
    </source>
</reference>
<dbReference type="RefSeq" id="WP_319835582.1">
    <property type="nucleotide sequence ID" value="NZ_CP137624.1"/>
</dbReference>
<dbReference type="PANTHER" id="PTHR11014:SF63">
    <property type="entry name" value="METALLOPEPTIDASE, PUTATIVE (AFU_ORTHOLOGUE AFUA_6G09600)-RELATED"/>
    <property type="match status" value="1"/>
</dbReference>
<dbReference type="EMBL" id="CP137624">
    <property type="protein sequence ID" value="WPK10312.1"/>
    <property type="molecule type" value="Genomic_DNA"/>
</dbReference>
<gene>
    <name evidence="2" type="ORF">R6U77_10230</name>
</gene>
<dbReference type="Pfam" id="PF07687">
    <property type="entry name" value="M20_dimer"/>
    <property type="match status" value="1"/>
</dbReference>
<protein>
    <submittedName>
        <fullName evidence="2">M20 aminoacylase family protein</fullName>
    </submittedName>
</protein>
<proteinExistence type="predicted"/>
<feature type="domain" description="Peptidase M20 dimerisation" evidence="1">
    <location>
        <begin position="179"/>
        <end position="270"/>
    </location>
</feature>
<organism evidence="2 3">
    <name type="scientific">Lysinibacillus louembei</name>
    <dbReference type="NCBI Taxonomy" id="1470088"/>
    <lineage>
        <taxon>Bacteria</taxon>
        <taxon>Bacillati</taxon>
        <taxon>Bacillota</taxon>
        <taxon>Bacilli</taxon>
        <taxon>Bacillales</taxon>
        <taxon>Bacillaceae</taxon>
        <taxon>Lysinibacillus</taxon>
    </lineage>
</organism>
<sequence length="381" mass="42177">MNFKQQLIEWRHYLHKYPETAFEEVKTAAYVAQELRKMGLEVHENIGGMGVVANLTVGDGKRAIGIRADMDALNLHEVKELAYRSIHQGKMHACGHDGHMTTVLGAAKLLSTEKSFNGTVRFIFQSAEEIGKGAEAMMADELFERFPIDEIYGLHNMPGLPAGTIQTRPGPIMASEDNFVIRIKGKGSHASSPHMGIDPLVIAAEIILALQTIVARNINPNDTAVVSCTEIHTDGIRNAIPSNVEIKGDTRSFTPEVQAMLESRMRSICEGICAVHGAECDFEYTYEFSPTINEQRCTAVAIEAAKKIVGTDKVNESCERFMASEDFGKFLEKIPGCFVFLGSKVENEEIIPLHNAHYDYNDDVLETGAAFFAEIVRRQLQ</sequence>
<dbReference type="CDD" id="cd05666">
    <property type="entry name" value="M20_Acy1-like"/>
    <property type="match status" value="1"/>
</dbReference>
<name>A0ABZ0RSS8_9BACI</name>
<evidence type="ECO:0000259" key="1">
    <source>
        <dbReference type="Pfam" id="PF07687"/>
    </source>
</evidence>
<evidence type="ECO:0000313" key="3">
    <source>
        <dbReference type="Proteomes" id="UP001322664"/>
    </source>
</evidence>
<dbReference type="InterPro" id="IPR036264">
    <property type="entry name" value="Bact_exopeptidase_dim_dom"/>
</dbReference>
<dbReference type="Gene3D" id="3.30.70.360">
    <property type="match status" value="1"/>
</dbReference>